<protein>
    <submittedName>
        <fullName evidence="3">Uncharacterized protein</fullName>
    </submittedName>
</protein>
<name>A0A644ZPY0_9ZZZZ</name>
<reference evidence="3" key="1">
    <citation type="submission" date="2019-08" db="EMBL/GenBank/DDBJ databases">
        <authorList>
            <person name="Kucharzyk K."/>
            <person name="Murdoch R.W."/>
            <person name="Higgins S."/>
            <person name="Loffler F."/>
        </authorList>
    </citation>
    <scope>NUCLEOTIDE SEQUENCE</scope>
</reference>
<keyword evidence="2" id="KW-1133">Transmembrane helix</keyword>
<gene>
    <name evidence="3" type="ORF">SDC9_89692</name>
</gene>
<proteinExistence type="predicted"/>
<evidence type="ECO:0000313" key="3">
    <source>
        <dbReference type="EMBL" id="MPM43020.1"/>
    </source>
</evidence>
<sequence>MISQITNSLSDLDGNGISDFIDAFIAAGGGTNTFFYRNGIAIGVLDTGLNYVGDMREGFLFSNSASSDVSGVILDGTYYGYDQVGIAWGSLPEADRAKLIAAANLSSVHSDSDFISDFQEFLMGSSISNNGYTQQSDFLVMNGSTPVLAIMEVTDSSGNTKYQIVDCLSNPTVMTALTSGGTYTLPDGSSVIVPSDQWVDYSLVESTVNGTKYSTLYNKNGIVASWNDGGSGSSGGGGGGGTWTPDPGGGNPGGGDSGGGSTGGGGSNPYTPPADGGGSETSSEVKVTNQEDFGRTTWAKYMADALQFQTAKSDESLSVLKSIHSDTGSLESGFAQLNATIKSLEVQPDVKVNVDTDSVVSSVGNLTTITQSGFNSVNSNLLGIESLLNPETVDPLDSGYSGGHGEINTTFVDTSGISSMFADVLSPKPSAVVPRFTFPFSAITLGHMDDIVIDFSSPELASVISILRLFEVGCLVILALWCFIWIIRSLEV</sequence>
<organism evidence="3">
    <name type="scientific">bioreactor metagenome</name>
    <dbReference type="NCBI Taxonomy" id="1076179"/>
    <lineage>
        <taxon>unclassified sequences</taxon>
        <taxon>metagenomes</taxon>
        <taxon>ecological metagenomes</taxon>
    </lineage>
</organism>
<feature type="transmembrane region" description="Helical" evidence="2">
    <location>
        <begin position="466"/>
        <end position="487"/>
    </location>
</feature>
<accession>A0A644ZPY0</accession>
<feature type="region of interest" description="Disordered" evidence="1">
    <location>
        <begin position="230"/>
        <end position="288"/>
    </location>
</feature>
<dbReference type="AlphaFoldDB" id="A0A644ZPY0"/>
<evidence type="ECO:0000256" key="2">
    <source>
        <dbReference type="SAM" id="Phobius"/>
    </source>
</evidence>
<comment type="caution">
    <text evidence="3">The sequence shown here is derived from an EMBL/GenBank/DDBJ whole genome shotgun (WGS) entry which is preliminary data.</text>
</comment>
<keyword evidence="2" id="KW-0472">Membrane</keyword>
<dbReference type="EMBL" id="VSSQ01009945">
    <property type="protein sequence ID" value="MPM43020.1"/>
    <property type="molecule type" value="Genomic_DNA"/>
</dbReference>
<feature type="compositionally biased region" description="Gly residues" evidence="1">
    <location>
        <begin position="230"/>
        <end position="267"/>
    </location>
</feature>
<keyword evidence="2" id="KW-0812">Transmembrane</keyword>
<evidence type="ECO:0000256" key="1">
    <source>
        <dbReference type="SAM" id="MobiDB-lite"/>
    </source>
</evidence>